<comment type="caution">
    <text evidence="2">The sequence shown here is derived from an EMBL/GenBank/DDBJ whole genome shotgun (WGS) entry which is preliminary data.</text>
</comment>
<reference evidence="2" key="1">
    <citation type="submission" date="2020-04" db="EMBL/GenBank/DDBJ databases">
        <title>Genome Assembly and Annotation of Botryosphaeria dothidea sdau 11-99, a Latent Pathogen of Apple Fruit Ring Rot in China.</title>
        <authorList>
            <person name="Yu C."/>
            <person name="Diao Y."/>
            <person name="Lu Q."/>
            <person name="Zhao J."/>
            <person name="Cui S."/>
            <person name="Peng C."/>
            <person name="He B."/>
            <person name="Liu H."/>
        </authorList>
    </citation>
    <scope>NUCLEOTIDE SEQUENCE [LARGE SCALE GENOMIC DNA]</scope>
    <source>
        <strain evidence="2">Sdau11-99</strain>
    </source>
</reference>
<evidence type="ECO:0000256" key="1">
    <source>
        <dbReference type="SAM" id="MobiDB-lite"/>
    </source>
</evidence>
<sequence>MENDVRADANVVDDVPDNVPDANPDQISYQWHQVRSALSHDASLSTLTYYESTVTPTMQRMQNEEASEAPPMGPDEPTNASKRSPYKRKRVSTGKKSVKSADMSDGDFAETVLRPRGVQIIQDFVRVKFPRYFKHFNVEQAPREGKAAYYRNMGFSKIGIWIDGGTDMEERAAEEFATAIEWQSPERRWSNVAQKWILLEEEMRRNWPKIGKFMCERSDEELITPKPEEGWDTLPILAPDDNTKHFEFKVAPDALYWLSLQAFSPDWTFCAKATVFVRGKRSLLPYLSVEYKKNSEATSNNKGRNQMAASLALCQFNRYQLRKRMMDYEKRSWTIEDSNLIRHYGITMFAQDFDIWVAEPNVTEMGEWKGTDIWKLWQHDLTKKEGIHDFVNWTNEIHRWGLSVYCEAIREEIRILAKSKDLTLPE</sequence>
<feature type="compositionally biased region" description="Low complexity" evidence="1">
    <location>
        <begin position="8"/>
        <end position="25"/>
    </location>
</feature>
<evidence type="ECO:0000313" key="3">
    <source>
        <dbReference type="Proteomes" id="UP000572817"/>
    </source>
</evidence>
<feature type="compositionally biased region" description="Basic residues" evidence="1">
    <location>
        <begin position="84"/>
        <end position="98"/>
    </location>
</feature>
<organism evidence="2 3">
    <name type="scientific">Botryosphaeria dothidea</name>
    <dbReference type="NCBI Taxonomy" id="55169"/>
    <lineage>
        <taxon>Eukaryota</taxon>
        <taxon>Fungi</taxon>
        <taxon>Dikarya</taxon>
        <taxon>Ascomycota</taxon>
        <taxon>Pezizomycotina</taxon>
        <taxon>Dothideomycetes</taxon>
        <taxon>Dothideomycetes incertae sedis</taxon>
        <taxon>Botryosphaeriales</taxon>
        <taxon>Botryosphaeriaceae</taxon>
        <taxon>Botryosphaeria</taxon>
    </lineage>
</organism>
<dbReference type="EMBL" id="WWBZ02000008">
    <property type="protein sequence ID" value="KAF4311838.1"/>
    <property type="molecule type" value="Genomic_DNA"/>
</dbReference>
<dbReference type="OrthoDB" id="5426911at2759"/>
<name>A0A8H4J6J9_9PEZI</name>
<evidence type="ECO:0000313" key="2">
    <source>
        <dbReference type="EMBL" id="KAF4311838.1"/>
    </source>
</evidence>
<feature type="region of interest" description="Disordered" evidence="1">
    <location>
        <begin position="1"/>
        <end position="25"/>
    </location>
</feature>
<feature type="region of interest" description="Disordered" evidence="1">
    <location>
        <begin position="61"/>
        <end position="103"/>
    </location>
</feature>
<protein>
    <submittedName>
        <fullName evidence="2">Uncharacterized protein</fullName>
    </submittedName>
</protein>
<accession>A0A8H4J6J9</accession>
<gene>
    <name evidence="2" type="ORF">GTA08_BOTSDO12604</name>
</gene>
<dbReference type="Proteomes" id="UP000572817">
    <property type="component" value="Unassembled WGS sequence"/>
</dbReference>
<proteinExistence type="predicted"/>
<dbReference type="AlphaFoldDB" id="A0A8H4J6J9"/>
<keyword evidence="3" id="KW-1185">Reference proteome</keyword>